<feature type="transmembrane region" description="Helical" evidence="8">
    <location>
        <begin position="26"/>
        <end position="43"/>
    </location>
</feature>
<feature type="compositionally biased region" description="Pro residues" evidence="7">
    <location>
        <begin position="522"/>
        <end position="536"/>
    </location>
</feature>
<dbReference type="InterPro" id="IPR051359">
    <property type="entry name" value="CaCA_antiporter"/>
</dbReference>
<dbReference type="STRING" id="1182545.A0A072P2D8"/>
<keyword evidence="5 8" id="KW-1133">Transmembrane helix</keyword>
<feature type="transmembrane region" description="Helical" evidence="8">
    <location>
        <begin position="243"/>
        <end position="261"/>
    </location>
</feature>
<feature type="transmembrane region" description="Helical" evidence="8">
    <location>
        <begin position="950"/>
        <end position="971"/>
    </location>
</feature>
<proteinExistence type="inferred from homology"/>
<feature type="transmembrane region" description="Helical" evidence="8">
    <location>
        <begin position="109"/>
        <end position="128"/>
    </location>
</feature>
<evidence type="ECO:0000256" key="8">
    <source>
        <dbReference type="SAM" id="Phobius"/>
    </source>
</evidence>
<evidence type="ECO:0000256" key="4">
    <source>
        <dbReference type="ARBA" id="ARBA00022692"/>
    </source>
</evidence>
<evidence type="ECO:0000256" key="6">
    <source>
        <dbReference type="ARBA" id="ARBA00023136"/>
    </source>
</evidence>
<evidence type="ECO:0000256" key="1">
    <source>
        <dbReference type="ARBA" id="ARBA00004141"/>
    </source>
</evidence>
<dbReference type="GeneID" id="25285163"/>
<comment type="similarity">
    <text evidence="2">Belongs to the Ca(2+):cation antiporter (CaCA) (TC 2.A.19) family.</text>
</comment>
<comment type="caution">
    <text evidence="10">The sequence shown here is derived from an EMBL/GenBank/DDBJ whole genome shotgun (WGS) entry which is preliminary data.</text>
</comment>
<dbReference type="GO" id="GO:0008324">
    <property type="term" value="F:monoatomic cation transmembrane transporter activity"/>
    <property type="evidence" value="ECO:0007669"/>
    <property type="project" value="TreeGrafter"/>
</dbReference>
<evidence type="ECO:0000313" key="11">
    <source>
        <dbReference type="Proteomes" id="UP000027920"/>
    </source>
</evidence>
<evidence type="ECO:0000313" key="10">
    <source>
        <dbReference type="EMBL" id="KEF53857.1"/>
    </source>
</evidence>
<feature type="region of interest" description="Disordered" evidence="7">
    <location>
        <begin position="692"/>
        <end position="723"/>
    </location>
</feature>
<feature type="transmembrane region" description="Helical" evidence="8">
    <location>
        <begin position="983"/>
        <end position="1001"/>
    </location>
</feature>
<feature type="transmembrane region" description="Helical" evidence="8">
    <location>
        <begin position="857"/>
        <end position="879"/>
    </location>
</feature>
<dbReference type="VEuPathDB" id="FungiDB:A1O9_10259"/>
<keyword evidence="4 8" id="KW-0812">Transmembrane</keyword>
<feature type="transmembrane region" description="Helical" evidence="8">
    <location>
        <begin position="179"/>
        <end position="200"/>
    </location>
</feature>
<feature type="transmembrane region" description="Helical" evidence="8">
    <location>
        <begin position="140"/>
        <end position="159"/>
    </location>
</feature>
<dbReference type="AlphaFoldDB" id="A0A072P2D8"/>
<dbReference type="Gene3D" id="1.20.1420.30">
    <property type="entry name" value="NCX, central ion-binding region"/>
    <property type="match status" value="2"/>
</dbReference>
<keyword evidence="3" id="KW-0813">Transport</keyword>
<protein>
    <recommendedName>
        <fullName evidence="9">Sodium/calcium exchanger membrane region domain-containing protein</fullName>
    </recommendedName>
</protein>
<dbReference type="InterPro" id="IPR004837">
    <property type="entry name" value="NaCa_Exmemb"/>
</dbReference>
<feature type="compositionally biased region" description="Acidic residues" evidence="7">
    <location>
        <begin position="287"/>
        <end position="296"/>
    </location>
</feature>
<dbReference type="GO" id="GO:0016020">
    <property type="term" value="C:membrane"/>
    <property type="evidence" value="ECO:0007669"/>
    <property type="project" value="UniProtKB-SubCell"/>
</dbReference>
<sequence length="1004" mass="110242">MAQLSRPPLLHPRSLRLRRVREQGRTFYLAFLVLTILLCYSYLRDFYQQDDAPQELLARSSDSPNLECRMVKKAQDQCSFVKENCPDEEAGLVSYLQFYYCSSPATRPFAIALIILWTCLLFTSIGLAASDFLCVNLSTIASILHMSESLTGVTFLAFGNGSPDVFSTFAAMKSNSGSLAVGELIGAAGFITAVVAGSMAIVNPFQVARKSFLRDVGFFVVSASFSLVFLADGSLRLWECAVMVAYYAFYVVFVTCWHWYLGRRRTKRQAENMARLHHHIPDHQELEFPDLDDDEESRPASERASLLRSHSGESVHTLHTPNTPAWRLEDLDDDDQVRDRYLATLRSQMRVSRPARGERRNTITPIRPSLIGALEFRSIMSSLEKKGTNIPLSPRRYSDDANALSSPGPISAPPTASYPELVTPGYLDASSAAGSGNRIRAVSANDASRLRIDTNFLSDHISESALSSHGSSSPGQAPSASRPSAALLATLNDASAQRPPSPKLVLSPSDPQAASEDRIPSFDPPKSPNFLAPPPSTFRRPDYFGQGSDDGKSPALSPRSGPTLQVPTLHTPHPDHSRGILHQEDFPPYVDSPNMMTPLSSRPPSVHHLAASISPESVHHLGLLPDEEEEPLRTFAWWPYKYLPAPQTIVSILFPTLYEWRKKSVVERLLGILTSPTLFLFRVTLPVVEPKEEEGQPELDIGVLTPGGGYRSRSQSRVGLPADAPTTSPKIPTFDAPLHPHASLSRQGPDLSKTPVKNLDESSGDGDWNRWLLIVQAFTAPLFIVTVVWANMEEDYSLKLYIRLVLGSLVFSLVMLLILLATTTPDREPKYRSVFCFLGFLVAIAWISTIANEVVGVLKAFGVVTGMSDAILGLTIFAMGNSVGDWVADVTVAKLGFPVMALSACFGGPMLNILLGIGLGGMYMTIHSASHRHTKHPHKPIHYKPYELEVSTTLIISGITLLISLIGLLIFVPLNGWRMDRKIGVGLIAVWLISTTANVIVEIL</sequence>
<keyword evidence="11" id="KW-1185">Reference proteome</keyword>
<name>A0A072P2D8_9EURO</name>
<feature type="transmembrane region" description="Helical" evidence="8">
    <location>
        <begin position="801"/>
        <end position="822"/>
    </location>
</feature>
<dbReference type="Proteomes" id="UP000027920">
    <property type="component" value="Unassembled WGS sequence"/>
</dbReference>
<feature type="region of interest" description="Disordered" evidence="7">
    <location>
        <begin position="287"/>
        <end position="330"/>
    </location>
</feature>
<feature type="region of interest" description="Disordered" evidence="7">
    <location>
        <begin position="387"/>
        <end position="417"/>
    </location>
</feature>
<feature type="region of interest" description="Disordered" evidence="7">
    <location>
        <begin position="743"/>
        <end position="763"/>
    </location>
</feature>
<dbReference type="OrthoDB" id="407410at2759"/>
<comment type="subcellular location">
    <subcellularLocation>
        <location evidence="1">Membrane</location>
        <topology evidence="1">Multi-pass membrane protein</topology>
    </subcellularLocation>
</comment>
<gene>
    <name evidence="10" type="ORF">A1O9_10259</name>
</gene>
<dbReference type="InterPro" id="IPR044880">
    <property type="entry name" value="NCX_ion-bd_dom_sf"/>
</dbReference>
<feature type="compositionally biased region" description="Polar residues" evidence="7">
    <location>
        <begin position="312"/>
        <end position="323"/>
    </location>
</feature>
<evidence type="ECO:0000256" key="2">
    <source>
        <dbReference type="ARBA" id="ARBA00008170"/>
    </source>
</evidence>
<dbReference type="GO" id="GO:0006874">
    <property type="term" value="P:intracellular calcium ion homeostasis"/>
    <property type="evidence" value="ECO:0007669"/>
    <property type="project" value="TreeGrafter"/>
</dbReference>
<dbReference type="RefSeq" id="XP_013256447.1">
    <property type="nucleotide sequence ID" value="XM_013400993.1"/>
</dbReference>
<feature type="domain" description="Sodium/calcium exchanger membrane region" evidence="9">
    <location>
        <begin position="837"/>
        <end position="997"/>
    </location>
</feature>
<feature type="transmembrane region" description="Helical" evidence="8">
    <location>
        <begin position="212"/>
        <end position="231"/>
    </location>
</feature>
<evidence type="ECO:0000256" key="3">
    <source>
        <dbReference type="ARBA" id="ARBA00022448"/>
    </source>
</evidence>
<dbReference type="Pfam" id="PF01699">
    <property type="entry name" value="Na_Ca_ex"/>
    <property type="match status" value="2"/>
</dbReference>
<accession>A0A072P2D8</accession>
<feature type="region of interest" description="Disordered" evidence="7">
    <location>
        <begin position="464"/>
        <end position="483"/>
    </location>
</feature>
<feature type="transmembrane region" description="Helical" evidence="8">
    <location>
        <begin position="771"/>
        <end position="789"/>
    </location>
</feature>
<dbReference type="HOGENOM" id="CLU_004979_2_0_1"/>
<reference evidence="10 11" key="1">
    <citation type="submission" date="2013-03" db="EMBL/GenBank/DDBJ databases">
        <title>The Genome Sequence of Exophiala aquamarina CBS 119918.</title>
        <authorList>
            <consortium name="The Broad Institute Genomics Platform"/>
            <person name="Cuomo C."/>
            <person name="de Hoog S."/>
            <person name="Gorbushina A."/>
            <person name="Walker B."/>
            <person name="Young S.K."/>
            <person name="Zeng Q."/>
            <person name="Gargeya S."/>
            <person name="Fitzgerald M."/>
            <person name="Haas B."/>
            <person name="Abouelleil A."/>
            <person name="Allen A.W."/>
            <person name="Alvarado L."/>
            <person name="Arachchi H.M."/>
            <person name="Berlin A.M."/>
            <person name="Chapman S.B."/>
            <person name="Gainer-Dewar J."/>
            <person name="Goldberg J."/>
            <person name="Griggs A."/>
            <person name="Gujja S."/>
            <person name="Hansen M."/>
            <person name="Howarth C."/>
            <person name="Imamovic A."/>
            <person name="Ireland A."/>
            <person name="Larimer J."/>
            <person name="McCowan C."/>
            <person name="Murphy C."/>
            <person name="Pearson M."/>
            <person name="Poon T.W."/>
            <person name="Priest M."/>
            <person name="Roberts A."/>
            <person name="Saif S."/>
            <person name="Shea T."/>
            <person name="Sisk P."/>
            <person name="Sykes S."/>
            <person name="Wortman J."/>
            <person name="Nusbaum C."/>
            <person name="Birren B."/>
        </authorList>
    </citation>
    <scope>NUCLEOTIDE SEQUENCE [LARGE SCALE GENOMIC DNA]</scope>
    <source>
        <strain evidence="10 11">CBS 119918</strain>
    </source>
</reference>
<feature type="domain" description="Sodium/calcium exchanger membrane region" evidence="9">
    <location>
        <begin position="116"/>
        <end position="255"/>
    </location>
</feature>
<dbReference type="PANTHER" id="PTHR12266">
    <property type="entry name" value="NA+/CA2+ K+ INDEPENDENT EXCHANGER"/>
    <property type="match status" value="1"/>
</dbReference>
<evidence type="ECO:0000256" key="7">
    <source>
        <dbReference type="SAM" id="MobiDB-lite"/>
    </source>
</evidence>
<feature type="transmembrane region" description="Helical" evidence="8">
    <location>
        <begin position="834"/>
        <end position="851"/>
    </location>
</feature>
<evidence type="ECO:0000256" key="5">
    <source>
        <dbReference type="ARBA" id="ARBA00022989"/>
    </source>
</evidence>
<dbReference type="PANTHER" id="PTHR12266:SF0">
    <property type="entry name" value="MITOCHONDRIAL SODIUM_CALCIUM EXCHANGER PROTEIN"/>
    <property type="match status" value="1"/>
</dbReference>
<feature type="region of interest" description="Disordered" evidence="7">
    <location>
        <begin position="493"/>
        <end position="579"/>
    </location>
</feature>
<dbReference type="EMBL" id="AMGV01000012">
    <property type="protein sequence ID" value="KEF53857.1"/>
    <property type="molecule type" value="Genomic_DNA"/>
</dbReference>
<keyword evidence="6 8" id="KW-0472">Membrane</keyword>
<organism evidence="10 11">
    <name type="scientific">Exophiala aquamarina CBS 119918</name>
    <dbReference type="NCBI Taxonomy" id="1182545"/>
    <lineage>
        <taxon>Eukaryota</taxon>
        <taxon>Fungi</taxon>
        <taxon>Dikarya</taxon>
        <taxon>Ascomycota</taxon>
        <taxon>Pezizomycotina</taxon>
        <taxon>Eurotiomycetes</taxon>
        <taxon>Chaetothyriomycetidae</taxon>
        <taxon>Chaetothyriales</taxon>
        <taxon>Herpotrichiellaceae</taxon>
        <taxon>Exophiala</taxon>
    </lineage>
</organism>
<evidence type="ECO:0000259" key="9">
    <source>
        <dbReference type="Pfam" id="PF01699"/>
    </source>
</evidence>